<evidence type="ECO:0000256" key="2">
    <source>
        <dbReference type="SAM" id="SignalP"/>
    </source>
</evidence>
<dbReference type="PANTHER" id="PTHR37315">
    <property type="entry name" value="UPF0311 PROTEIN BLR7842"/>
    <property type="match status" value="1"/>
</dbReference>
<organism evidence="3 4">
    <name type="scientific">Caulobacter hibisci</name>
    <dbReference type="NCBI Taxonomy" id="2035993"/>
    <lineage>
        <taxon>Bacteria</taxon>
        <taxon>Pseudomonadati</taxon>
        <taxon>Pseudomonadota</taxon>
        <taxon>Alphaproteobacteria</taxon>
        <taxon>Caulobacterales</taxon>
        <taxon>Caulobacteraceae</taxon>
        <taxon>Caulobacter</taxon>
    </lineage>
</organism>
<keyword evidence="4" id="KW-1185">Reference proteome</keyword>
<sequence>MKTPPISRRGLGLGVAAAGLASAAQAAVVNPPPALAHVFDLAVEVGPAQELGEVGGGRRRVIPITGGSLTGPGLSGEVLPGGADWQTIRPDGVTLLQARYTVRMSDGATIGIINTGVRRADAEVVRRLTAGEDVDPSLYYFRATPVFEVGPGPYLWLTESVFVSAGARRPRRVELGVFKVA</sequence>
<dbReference type="Gene3D" id="2.40.160.20">
    <property type="match status" value="1"/>
</dbReference>
<keyword evidence="2" id="KW-0732">Signal</keyword>
<evidence type="ECO:0000313" key="4">
    <source>
        <dbReference type="Proteomes" id="UP000639859"/>
    </source>
</evidence>
<dbReference type="Pfam" id="PF11578">
    <property type="entry name" value="DUF3237"/>
    <property type="match status" value="1"/>
</dbReference>
<feature type="signal peptide" evidence="2">
    <location>
        <begin position="1"/>
        <end position="26"/>
    </location>
</feature>
<reference evidence="3 4" key="1">
    <citation type="submission" date="2020-11" db="EMBL/GenBank/DDBJ databases">
        <title>genome sequence of strain KACC 18849.</title>
        <authorList>
            <person name="Gao J."/>
            <person name="Zhang X."/>
        </authorList>
    </citation>
    <scope>NUCLEOTIDE SEQUENCE [LARGE SCALE GENOMIC DNA]</scope>
    <source>
        <strain evidence="3 4">KACC 18849</strain>
    </source>
</reference>
<name>A0ABS0T4E4_9CAUL</name>
<dbReference type="InterPro" id="IPR006311">
    <property type="entry name" value="TAT_signal"/>
</dbReference>
<comment type="similarity">
    <text evidence="1">Belongs to the UPF0311 family.</text>
</comment>
<comment type="caution">
    <text evidence="3">The sequence shown here is derived from an EMBL/GenBank/DDBJ whole genome shotgun (WGS) entry which is preliminary data.</text>
</comment>
<accession>A0ABS0T4E4</accession>
<dbReference type="RefSeq" id="WP_198578632.1">
    <property type="nucleotide sequence ID" value="NZ_JADWOX010000026.1"/>
</dbReference>
<dbReference type="PANTHER" id="PTHR37315:SF1">
    <property type="entry name" value="UPF0311 PROTEIN BLR7842"/>
    <property type="match status" value="1"/>
</dbReference>
<gene>
    <name evidence="3" type="ORF">I4Q42_24030</name>
</gene>
<proteinExistence type="inferred from homology"/>
<protein>
    <recommendedName>
        <fullName evidence="1">UPF0311 protein I4Q42_24030</fullName>
    </recommendedName>
</protein>
<feature type="chain" id="PRO_5046935552" description="UPF0311 protein I4Q42_24030" evidence="2">
    <location>
        <begin position="27"/>
        <end position="181"/>
    </location>
</feature>
<dbReference type="HAMAP" id="MF_00775">
    <property type="entry name" value="UPF0311"/>
    <property type="match status" value="1"/>
</dbReference>
<evidence type="ECO:0000313" key="3">
    <source>
        <dbReference type="EMBL" id="MBI1686748.1"/>
    </source>
</evidence>
<evidence type="ECO:0000256" key="1">
    <source>
        <dbReference type="HAMAP-Rule" id="MF_00775"/>
    </source>
</evidence>
<dbReference type="PROSITE" id="PS51318">
    <property type="entry name" value="TAT"/>
    <property type="match status" value="1"/>
</dbReference>
<dbReference type="Proteomes" id="UP000639859">
    <property type="component" value="Unassembled WGS sequence"/>
</dbReference>
<dbReference type="InterPro" id="IPR020915">
    <property type="entry name" value="UPF0311"/>
</dbReference>
<dbReference type="EMBL" id="JADWOX010000026">
    <property type="protein sequence ID" value="MBI1686748.1"/>
    <property type="molecule type" value="Genomic_DNA"/>
</dbReference>